<gene>
    <name evidence="1" type="ORF">LCGC14_0196340</name>
</gene>
<proteinExistence type="predicted"/>
<organism evidence="1">
    <name type="scientific">marine sediment metagenome</name>
    <dbReference type="NCBI Taxonomy" id="412755"/>
    <lineage>
        <taxon>unclassified sequences</taxon>
        <taxon>metagenomes</taxon>
        <taxon>ecological metagenomes</taxon>
    </lineage>
</organism>
<name>A0A0F9X4Q3_9ZZZZ</name>
<reference evidence="1" key="1">
    <citation type="journal article" date="2015" name="Nature">
        <title>Complex archaea that bridge the gap between prokaryotes and eukaryotes.</title>
        <authorList>
            <person name="Spang A."/>
            <person name="Saw J.H."/>
            <person name="Jorgensen S.L."/>
            <person name="Zaremba-Niedzwiedzka K."/>
            <person name="Martijn J."/>
            <person name="Lind A.E."/>
            <person name="van Eijk R."/>
            <person name="Schleper C."/>
            <person name="Guy L."/>
            <person name="Ettema T.J."/>
        </authorList>
    </citation>
    <scope>NUCLEOTIDE SEQUENCE</scope>
</reference>
<sequence length="60" mass="6867">MDKVHRGDIMNDISDSLTVELKPHEKSVHCNENCVTNEKFANAMDNIWSAIKGYFKEQIA</sequence>
<dbReference type="AlphaFoldDB" id="A0A0F9X4Q3"/>
<evidence type="ECO:0000313" key="1">
    <source>
        <dbReference type="EMBL" id="KKN93801.1"/>
    </source>
</evidence>
<protein>
    <submittedName>
        <fullName evidence="1">Uncharacterized protein</fullName>
    </submittedName>
</protein>
<dbReference type="EMBL" id="LAZR01000084">
    <property type="protein sequence ID" value="KKN93801.1"/>
    <property type="molecule type" value="Genomic_DNA"/>
</dbReference>
<accession>A0A0F9X4Q3</accession>
<comment type="caution">
    <text evidence="1">The sequence shown here is derived from an EMBL/GenBank/DDBJ whole genome shotgun (WGS) entry which is preliminary data.</text>
</comment>